<feature type="signal peptide" evidence="2">
    <location>
        <begin position="1"/>
        <end position="23"/>
    </location>
</feature>
<dbReference type="InterPro" id="IPR022472">
    <property type="entry name" value="VPLPA-CTERM"/>
</dbReference>
<feature type="transmembrane region" description="Helical" evidence="1">
    <location>
        <begin position="284"/>
        <end position="303"/>
    </location>
</feature>
<evidence type="ECO:0000256" key="1">
    <source>
        <dbReference type="SAM" id="Phobius"/>
    </source>
</evidence>
<keyword evidence="1" id="KW-1133">Transmembrane helix</keyword>
<keyword evidence="2" id="KW-0732">Signal</keyword>
<name>A0A1M7CKL2_9RHOB</name>
<keyword evidence="1" id="KW-0812">Transmembrane</keyword>
<dbReference type="EMBL" id="FRCB01000002">
    <property type="protein sequence ID" value="SHL67801.1"/>
    <property type="molecule type" value="Genomic_DNA"/>
</dbReference>
<sequence>MSIHSIVSSGVIATILSTTAALATTVSTATVTSANQGCCDPVTITTDTQTVSDGTATATLGASSAIQNADGTSAVSAVIDPFSRNSGSTRVTSEAQLDFSETNATNGTRTYTLDFTLSGLSTEISTSRQYGANLTNPFANPDPGVVDTESAYTAASFEYAIQINGTEIFNARADVLGLATFNASFDLVQTYIFDNVQNFTPSITPLGLGGGFIEAFEFSVDDLSGSIALGDFGAGETFDITSTLTARAFATNFEGENAVGAFVQDPITISSFGLRSQPTVSAPIPLPAAGWLLLGALGGLAAMKRRKTV</sequence>
<evidence type="ECO:0000313" key="3">
    <source>
        <dbReference type="EMBL" id="SHL67801.1"/>
    </source>
</evidence>
<gene>
    <name evidence="3" type="ORF">SAMN05443432_102197</name>
</gene>
<dbReference type="AlphaFoldDB" id="A0A1M7CKL2"/>
<dbReference type="RefSeq" id="WP_149778559.1">
    <property type="nucleotide sequence ID" value="NZ_FRCB01000002.1"/>
</dbReference>
<reference evidence="3 4" key="1">
    <citation type="submission" date="2016-11" db="EMBL/GenBank/DDBJ databases">
        <authorList>
            <person name="Varghese N."/>
            <person name="Submissions S."/>
        </authorList>
    </citation>
    <scope>NUCLEOTIDE SEQUENCE [LARGE SCALE GENOMIC DNA]</scope>
    <source>
        <strain evidence="3 4">DSM 28249</strain>
    </source>
</reference>
<evidence type="ECO:0000313" key="4">
    <source>
        <dbReference type="Proteomes" id="UP000322545"/>
    </source>
</evidence>
<organism evidence="3 4">
    <name type="scientific">Roseovarius litoreus</name>
    <dbReference type="NCBI Taxonomy" id="1155722"/>
    <lineage>
        <taxon>Bacteria</taxon>
        <taxon>Pseudomonadati</taxon>
        <taxon>Pseudomonadota</taxon>
        <taxon>Alphaproteobacteria</taxon>
        <taxon>Rhodobacterales</taxon>
        <taxon>Roseobacteraceae</taxon>
        <taxon>Roseovarius</taxon>
    </lineage>
</organism>
<protein>
    <submittedName>
        <fullName evidence="3">VPLPA-CTERM protein sorting domain-containing protein</fullName>
    </submittedName>
</protein>
<dbReference type="Proteomes" id="UP000322545">
    <property type="component" value="Unassembled WGS sequence"/>
</dbReference>
<keyword evidence="1" id="KW-0472">Membrane</keyword>
<proteinExistence type="predicted"/>
<feature type="chain" id="PRO_5012093577" evidence="2">
    <location>
        <begin position="24"/>
        <end position="309"/>
    </location>
</feature>
<accession>A0A1M7CKL2</accession>
<keyword evidence="4" id="KW-1185">Reference proteome</keyword>
<dbReference type="NCBIfam" id="TIGR03370">
    <property type="entry name" value="VPLPA-CTERM"/>
    <property type="match status" value="1"/>
</dbReference>
<evidence type="ECO:0000256" key="2">
    <source>
        <dbReference type="SAM" id="SignalP"/>
    </source>
</evidence>